<evidence type="ECO:0000313" key="1">
    <source>
        <dbReference type="EMBL" id="ABE29367.1"/>
    </source>
</evidence>
<keyword evidence="2" id="KW-1185">Reference proteome</keyword>
<dbReference type="EMBL" id="CP000270">
    <property type="protein sequence ID" value="ABE29367.1"/>
    <property type="molecule type" value="Genomic_DNA"/>
</dbReference>
<organism evidence="1 2">
    <name type="scientific">Paraburkholderia xenovorans (strain LB400)</name>
    <dbReference type="NCBI Taxonomy" id="266265"/>
    <lineage>
        <taxon>Bacteria</taxon>
        <taxon>Pseudomonadati</taxon>
        <taxon>Pseudomonadota</taxon>
        <taxon>Betaproteobacteria</taxon>
        <taxon>Burkholderiales</taxon>
        <taxon>Burkholderiaceae</taxon>
        <taxon>Paraburkholderia</taxon>
    </lineage>
</organism>
<sequence>MKRLYGASLKTELYRGKPEMRDSKIAARAAIDFRDELFGRNWPDDTGIGQFAALPASEDVRDYAARARAAGILLGMWCAPRRAFVYPEFQFDPVGKLRPDVAELLAILPNDDDRGGWRRTFWLYSPHAYLDGQSPAEVFGSDPARVLDAARDEFAGDHDAHW</sequence>
<dbReference type="Proteomes" id="UP000001817">
    <property type="component" value="Chromosome 1"/>
</dbReference>
<evidence type="ECO:0000313" key="2">
    <source>
        <dbReference type="Proteomes" id="UP000001817"/>
    </source>
</evidence>
<dbReference type="AlphaFoldDB" id="Q143X2"/>
<dbReference type="KEGG" id="bxb:DR64_1317"/>
<reference evidence="1 2" key="1">
    <citation type="journal article" date="2006" name="Proc. Natl. Acad. Sci. U.S.A.">
        <title>Burkholderia xenovorans LB400 harbors a multi-replicon, 9.73-Mbp genome shaped for versatility.</title>
        <authorList>
            <person name="Chain P.S."/>
            <person name="Denef V.J."/>
            <person name="Konstantinidis K.T."/>
            <person name="Vergez L.M."/>
            <person name="Agullo L."/>
            <person name="Reyes V.L."/>
            <person name="Hauser L."/>
            <person name="Cordova M."/>
            <person name="Gomez L."/>
            <person name="Gonzalez M."/>
            <person name="Land M."/>
            <person name="Lao V."/>
            <person name="Larimer F."/>
            <person name="LiPuma J.J."/>
            <person name="Mahenthiralingam E."/>
            <person name="Malfatti S.A."/>
            <person name="Marx C.J."/>
            <person name="Parnell J.J."/>
            <person name="Ramette A."/>
            <person name="Richardson P."/>
            <person name="Seeger M."/>
            <person name="Smith D."/>
            <person name="Spilker T."/>
            <person name="Sul W.J."/>
            <person name="Tsoi T.V."/>
            <person name="Ulrich L.E."/>
            <person name="Zhulin I.B."/>
            <person name="Tiedje J.M."/>
        </authorList>
    </citation>
    <scope>NUCLEOTIDE SEQUENCE [LARGE SCALE GENOMIC DNA]</scope>
    <source>
        <strain evidence="1 2">LB400</strain>
    </source>
</reference>
<gene>
    <name evidence="1" type="ORF">Bxe_A3622</name>
</gene>
<name>Q143X2_PARXL</name>
<proteinExistence type="predicted"/>
<dbReference type="KEGG" id="bxe:Bxe_A3622"/>
<dbReference type="RefSeq" id="WP_011487137.1">
    <property type="nucleotide sequence ID" value="NC_007951.1"/>
</dbReference>
<protein>
    <recommendedName>
        <fullName evidence="3">Antitoxin Xre/MbcA/ParS-like toxin-binding domain-containing protein</fullName>
    </recommendedName>
</protein>
<dbReference type="eggNOG" id="ENOG5033ET8">
    <property type="taxonomic scope" value="Bacteria"/>
</dbReference>
<accession>Q143X2</accession>
<evidence type="ECO:0008006" key="3">
    <source>
        <dbReference type="Google" id="ProtNLM"/>
    </source>
</evidence>